<dbReference type="Proteomes" id="UP001198182">
    <property type="component" value="Unassembled WGS sequence"/>
</dbReference>
<feature type="coiled-coil region" evidence="2">
    <location>
        <begin position="728"/>
        <end position="776"/>
    </location>
</feature>
<gene>
    <name evidence="6" type="ORF">LKD81_08905</name>
</gene>
<evidence type="ECO:0000259" key="5">
    <source>
        <dbReference type="Pfam" id="PF10145"/>
    </source>
</evidence>
<keyword evidence="1" id="KW-1188">Viral release from host cell</keyword>
<name>A0AAE3JF61_9FIRM</name>
<evidence type="ECO:0000313" key="6">
    <source>
        <dbReference type="EMBL" id="MCC2231115.1"/>
    </source>
</evidence>
<dbReference type="NCBIfam" id="TIGR01760">
    <property type="entry name" value="tape_meas_TP901"/>
    <property type="match status" value="1"/>
</dbReference>
<keyword evidence="4" id="KW-1133">Transmembrane helix</keyword>
<dbReference type="Pfam" id="PF10145">
    <property type="entry name" value="PhageMin_Tail"/>
    <property type="match status" value="1"/>
</dbReference>
<feature type="domain" description="Phage tail tape measure protein" evidence="5">
    <location>
        <begin position="271"/>
        <end position="457"/>
    </location>
</feature>
<keyword evidence="2" id="KW-0175">Coiled coil</keyword>
<dbReference type="AlphaFoldDB" id="A0AAE3JF61"/>
<evidence type="ECO:0000256" key="1">
    <source>
        <dbReference type="ARBA" id="ARBA00022612"/>
    </source>
</evidence>
<protein>
    <submittedName>
        <fullName evidence="6">Phage tail tape measure protein</fullName>
    </submittedName>
</protein>
<feature type="region of interest" description="Disordered" evidence="3">
    <location>
        <begin position="101"/>
        <end position="125"/>
    </location>
</feature>
<evidence type="ECO:0000256" key="2">
    <source>
        <dbReference type="SAM" id="Coils"/>
    </source>
</evidence>
<evidence type="ECO:0000256" key="3">
    <source>
        <dbReference type="SAM" id="MobiDB-lite"/>
    </source>
</evidence>
<proteinExistence type="predicted"/>
<organism evidence="6 7">
    <name type="scientific">Hominifimenecus microfluidus</name>
    <dbReference type="NCBI Taxonomy" id="2885348"/>
    <lineage>
        <taxon>Bacteria</taxon>
        <taxon>Bacillati</taxon>
        <taxon>Bacillota</taxon>
        <taxon>Clostridia</taxon>
        <taxon>Lachnospirales</taxon>
        <taxon>Lachnospiraceae</taxon>
        <taxon>Hominifimenecus</taxon>
    </lineage>
</organism>
<reference evidence="6" key="1">
    <citation type="submission" date="2021-10" db="EMBL/GenBank/DDBJ databases">
        <title>Anaerobic single-cell dispensing facilitates the cultivation of human gut bacteria.</title>
        <authorList>
            <person name="Afrizal A."/>
        </authorList>
    </citation>
    <scope>NUCLEOTIDE SEQUENCE</scope>
    <source>
        <strain evidence="6">CLA-AA-H215</strain>
    </source>
</reference>
<feature type="compositionally biased region" description="Acidic residues" evidence="3">
    <location>
        <begin position="108"/>
        <end position="118"/>
    </location>
</feature>
<keyword evidence="4" id="KW-0472">Membrane</keyword>
<dbReference type="RefSeq" id="WP_308453635.1">
    <property type="nucleotide sequence ID" value="NZ_JAJEQR010000022.1"/>
</dbReference>
<keyword evidence="7" id="KW-1185">Reference proteome</keyword>
<accession>A0AAE3JF61</accession>
<dbReference type="PANTHER" id="PTHR37813:SF1">
    <property type="entry name" value="FELS-2 PROPHAGE PROTEIN"/>
    <property type="match status" value="1"/>
</dbReference>
<evidence type="ECO:0000256" key="4">
    <source>
        <dbReference type="SAM" id="Phobius"/>
    </source>
</evidence>
<feature type="region of interest" description="Disordered" evidence="3">
    <location>
        <begin position="131"/>
        <end position="150"/>
    </location>
</feature>
<sequence length="1220" mass="132127">MATRTINTRIALEGDAAYKTKLKDINSQYSLLKSELAKLRTESAGAANSEENLQKKVDLLTRAKQNLTEKLSLYNERLHSAQTVQENYSQKVASLREKIAQTTQQQEDLGDVTEETAEEHERLSQELQRYQQELQRAEEGQRRADESVQRWQTQVNNAEVSVSRLSDELEENERYLQEASQSNDHMAHSIDEYGHSVQEAADDTENFGERSGNAIDALAACIAASGLKDGLDKIKDALLSCIEASGQFETAVAKVGTIADTNALPLDELRSQIINLSNDLGVSAAEISESTYSAISASVETANAVGFVEQATKLAAGGFTDTTTAVDILSTAINAYGLETSQASQLADYLITTQNLGKTSVAELAVNMGKVIPIAAAYNVEMDNLSSAYAVLTANGIATAESTTYLKSMLNELGDSGSVVSATLQESTGKSFATLTQEGKSLGDVIEILGDSVNGDTGAFNELWSSSEAGVGALSLLGSGAEKYNSVLEQMQQSTGATDKAFATMTDTVEYSKQKMETAFENMKVAIGDELTPAIQNMSDIGAGAFTWATDFVKEYPEVVTAVTAVAIGLGTLVTAVTAVTTATTIATKVWSSFTKLVAKHPLVKVAIAIATAASMIGSFAALTAQTVSAEEELQKKSEELKVSVDEIIQSYSEAKEETQQNTEANENLASELSRLIGQEEKTAETKKRIQEIVGILNNEVPELSLAYDEQTDSLNMTIAALDAYLDKQAREQEYDDAVKERTELLKKRAEASGILQEAEENLTEAEDAYNAALEDNGEATAVTQGELTQLNVALVNSKTAYEGAQEALNLIEAELQNSEGIIADHQLSVAGMSETVIAERDALLEAAAAFGENSAECQEVRDAIAALDEQYIIHTTELKARVDEIREQQEQLRTEHENTKQKIHETLTSEMGMYEEVSIKGYDSIEKLISSMDSQISYMDTYAANIQAAMDLGVDEGIVQTLSDGSIDSAKILQAIVDDGGEHIDEFNATFKKVEEGRATFEEELAEIQDGFSEAMAKLEEELGETIDELNKSGEAYEAGMDTVRGFIKGSNNPELKAELIGIYKDLASAAISAARSTLKQRSPSRVFREIGQYNVIGAIQGTEEEKPRLERTYARTASAAIEAYNTQMDDLIQNMQAQRYAEYFAMPSAMQQSGEIRLPDMSSDSAITRVLERLSEVLEQRGGRSGITQNVTIVNPEGTPAANARALRKVERGLAFGL</sequence>
<dbReference type="PANTHER" id="PTHR37813">
    <property type="entry name" value="FELS-2 PROPHAGE PROTEIN"/>
    <property type="match status" value="1"/>
</dbReference>
<comment type="caution">
    <text evidence="6">The sequence shown here is derived from an EMBL/GenBank/DDBJ whole genome shotgun (WGS) entry which is preliminary data.</text>
</comment>
<feature type="coiled-coil region" evidence="2">
    <location>
        <begin position="876"/>
        <end position="903"/>
    </location>
</feature>
<dbReference type="InterPro" id="IPR010090">
    <property type="entry name" value="Phage_tape_meas"/>
</dbReference>
<evidence type="ECO:0000313" key="7">
    <source>
        <dbReference type="Proteomes" id="UP001198182"/>
    </source>
</evidence>
<feature type="coiled-coil region" evidence="2">
    <location>
        <begin position="620"/>
        <end position="675"/>
    </location>
</feature>
<dbReference type="SUPFAM" id="SSF57997">
    <property type="entry name" value="Tropomyosin"/>
    <property type="match status" value="1"/>
</dbReference>
<feature type="transmembrane region" description="Helical" evidence="4">
    <location>
        <begin position="603"/>
        <end position="623"/>
    </location>
</feature>
<keyword evidence="4" id="KW-0812">Transmembrane</keyword>
<feature type="transmembrane region" description="Helical" evidence="4">
    <location>
        <begin position="565"/>
        <end position="591"/>
    </location>
</feature>
<feature type="compositionally biased region" description="Basic and acidic residues" evidence="3">
    <location>
        <begin position="135"/>
        <end position="148"/>
    </location>
</feature>
<dbReference type="EMBL" id="JAJEQR010000022">
    <property type="protein sequence ID" value="MCC2231115.1"/>
    <property type="molecule type" value="Genomic_DNA"/>
</dbReference>